<keyword evidence="2" id="KW-1185">Reference proteome</keyword>
<evidence type="ECO:0000313" key="2">
    <source>
        <dbReference type="Proteomes" id="UP000195667"/>
    </source>
</evidence>
<protein>
    <submittedName>
        <fullName evidence="1">Uncharacterized protein</fullName>
    </submittedName>
</protein>
<dbReference type="OrthoDB" id="5771029at2"/>
<accession>A0A1R4HBQ1</accession>
<name>A0A1R4HBQ1_9GAMM</name>
<proteinExistence type="predicted"/>
<dbReference type="AlphaFoldDB" id="A0A1R4HBQ1"/>
<dbReference type="Proteomes" id="UP000195667">
    <property type="component" value="Unassembled WGS sequence"/>
</dbReference>
<evidence type="ECO:0000313" key="1">
    <source>
        <dbReference type="EMBL" id="SJM93639.1"/>
    </source>
</evidence>
<reference evidence="2" key="1">
    <citation type="submission" date="2017-02" db="EMBL/GenBank/DDBJ databases">
        <authorList>
            <person name="Daims H."/>
        </authorList>
    </citation>
    <scope>NUCLEOTIDE SEQUENCE [LARGE SCALE GENOMIC DNA]</scope>
</reference>
<dbReference type="RefSeq" id="WP_087143940.1">
    <property type="nucleotide sequence ID" value="NZ_FUKI01000121.1"/>
</dbReference>
<gene>
    <name evidence="1" type="ORF">CRENPOLYSF1_450009</name>
</gene>
<organism evidence="1 2">
    <name type="scientific">Crenothrix polyspora</name>
    <dbReference type="NCBI Taxonomy" id="360316"/>
    <lineage>
        <taxon>Bacteria</taxon>
        <taxon>Pseudomonadati</taxon>
        <taxon>Pseudomonadota</taxon>
        <taxon>Gammaproteobacteria</taxon>
        <taxon>Methylococcales</taxon>
        <taxon>Crenotrichaceae</taxon>
        <taxon>Crenothrix</taxon>
    </lineage>
</organism>
<sequence length="75" mass="8581">MIKLIGEIIAVETIAEGHGIRELASLRERYGYGNWRKKKGITLIELPDGSVVKAEIHWYEAHGIGKVKLKIKRWL</sequence>
<dbReference type="EMBL" id="FUKI01000121">
    <property type="protein sequence ID" value="SJM93639.1"/>
    <property type="molecule type" value="Genomic_DNA"/>
</dbReference>